<evidence type="ECO:0000313" key="2">
    <source>
        <dbReference type="EMBL" id="RWX73074.1"/>
    </source>
</evidence>
<feature type="compositionally biased region" description="Basic and acidic residues" evidence="1">
    <location>
        <begin position="75"/>
        <end position="92"/>
    </location>
</feature>
<protein>
    <submittedName>
        <fullName evidence="2">Type I-A CRISPR-associated protein CsaX</fullName>
    </submittedName>
</protein>
<dbReference type="EMBL" id="RXGA01000003">
    <property type="protein sequence ID" value="RWX73074.1"/>
    <property type="molecule type" value="Genomic_DNA"/>
</dbReference>
<sequence length="391" mass="45064">MHESVELKISNFGIVRHYVISFVNMMDKEKADLRIEGNRIKVQSKGAPLPSLFAEVFYKAEDRLRNYVERNPLKEETEADTVSKKSEKKPRVDIPASGKNDKRILVKIKRDLKIPTDTSFVDVFHQFGQYIEKMEINEFKSLAEAQKIHSPISIFKPELYGYTRGPYFDGKFKSEEVSGDEAKLSTWEFLIRLAGYSIARIGNVRIPSGNKPIYLTVLALPTDLGYTRSNFELMLDSMKDFPGFKPEEGMIMWMAMNLPVYLDELLVVGMKDPAGSSPAEIRIGLNVPLASYRARANEFLRRVNSGNGKKSIQWIIRTAMWEKEADSERDLLKLLFAASQGDRRSREELMLRSSKTVLSYDYENVKNKENRDNKRLYDFCRNMVYFTSLLP</sequence>
<gene>
    <name evidence="2" type="ORF">Metus_1048</name>
</gene>
<reference evidence="2 3" key="1">
    <citation type="submission" date="2018-12" db="EMBL/GenBank/DDBJ databases">
        <title>The complete genome of the methanogenic archaea of the candidate phylum Verstraetearchaeota, obtained from the metagenome of underground thermal water.</title>
        <authorList>
            <person name="Kadnikov V.V."/>
            <person name="Mardanov A.V."/>
            <person name="Beletsky A.V."/>
            <person name="Karnachuk O.V."/>
            <person name="Ravin N.V."/>
        </authorList>
    </citation>
    <scope>NUCLEOTIDE SEQUENCE [LARGE SCALE GENOMIC DNA]</scope>
    <source>
        <strain evidence="2">Ch88</strain>
    </source>
</reference>
<evidence type="ECO:0000256" key="1">
    <source>
        <dbReference type="SAM" id="MobiDB-lite"/>
    </source>
</evidence>
<evidence type="ECO:0000313" key="3">
    <source>
        <dbReference type="Proteomes" id="UP000288215"/>
    </source>
</evidence>
<proteinExistence type="predicted"/>
<feature type="region of interest" description="Disordered" evidence="1">
    <location>
        <begin position="75"/>
        <end position="96"/>
    </location>
</feature>
<dbReference type="AlphaFoldDB" id="A0A444L675"/>
<accession>A0A444L675</accession>
<name>A0A444L675_METS7</name>
<organism evidence="2 3">
    <name type="scientific">Methanosuratincola subterraneus</name>
    <dbReference type="NCBI Taxonomy" id="2593994"/>
    <lineage>
        <taxon>Archaea</taxon>
        <taxon>Thermoproteota</taxon>
        <taxon>Methanosuratincolia</taxon>
        <taxon>Candidatus Methanomethylicales</taxon>
        <taxon>Candidatus Methanomethylicaceae</taxon>
        <taxon>Candidatus Methanosuratincola (ex Vanwonterghem et al. 2016)</taxon>
    </lineage>
</organism>
<comment type="caution">
    <text evidence="2">The sequence shown here is derived from an EMBL/GenBank/DDBJ whole genome shotgun (WGS) entry which is preliminary data.</text>
</comment>
<dbReference type="Proteomes" id="UP000288215">
    <property type="component" value="Unassembled WGS sequence"/>
</dbReference>